<dbReference type="InterPro" id="IPR012657">
    <property type="entry name" value="23S_rRNA-intervening_sequence"/>
</dbReference>
<evidence type="ECO:0000313" key="2">
    <source>
        <dbReference type="Proteomes" id="UP000230972"/>
    </source>
</evidence>
<dbReference type="NCBIfam" id="TIGR02436">
    <property type="entry name" value="four helix bundle protein"/>
    <property type="match status" value="1"/>
</dbReference>
<proteinExistence type="predicted"/>
<dbReference type="EMBL" id="PEWC01000025">
    <property type="protein sequence ID" value="PIU71815.1"/>
    <property type="molecule type" value="Genomic_DNA"/>
</dbReference>
<dbReference type="SUPFAM" id="SSF158446">
    <property type="entry name" value="IVS-encoded protein-like"/>
    <property type="match status" value="1"/>
</dbReference>
<accession>A0A2M7AQ86</accession>
<protein>
    <submittedName>
        <fullName evidence="1">Four helix bundle protein</fullName>
    </submittedName>
</protein>
<gene>
    <name evidence="1" type="ORF">COS80_01175</name>
</gene>
<sequence length="191" mass="22121">MADNRPGYEYLTAYMLGKVIQDLTVKFCNRYIDIKSRTHDQMVQAARSNSQNVAEGYTNPSLKAYIKLAGIAYGSNEELTKDYQDFLRQRNLPIWDKNHSKVREFRDFRVVWVSLTTLNTPNLPNNPTEAANMLLTFCNLEGFLLKRLVASLLEKHKKEGGLTEELYRKRTEYRRTHPQLPPSPQLPQGLN</sequence>
<name>A0A2M7AQ86_9BACT</name>
<dbReference type="Gene3D" id="1.20.1440.60">
    <property type="entry name" value="23S rRNA-intervening sequence"/>
    <property type="match status" value="1"/>
</dbReference>
<evidence type="ECO:0000313" key="1">
    <source>
        <dbReference type="EMBL" id="PIU71815.1"/>
    </source>
</evidence>
<dbReference type="InterPro" id="IPR026354">
    <property type="entry name" value="4helix_suffix_dom"/>
</dbReference>
<dbReference type="AlphaFoldDB" id="A0A2M7AQ86"/>
<reference evidence="2" key="1">
    <citation type="submission" date="2017-09" db="EMBL/GenBank/DDBJ databases">
        <title>Depth-based differentiation of microbial function through sediment-hosted aquifers and enrichment of novel symbionts in the deep terrestrial subsurface.</title>
        <authorList>
            <person name="Probst A.J."/>
            <person name="Ladd B."/>
            <person name="Jarett J.K."/>
            <person name="Geller-Mcgrath D.E."/>
            <person name="Sieber C.M.K."/>
            <person name="Emerson J.B."/>
            <person name="Anantharaman K."/>
            <person name="Thomas B.C."/>
            <person name="Malmstrom R."/>
            <person name="Stieglmeier M."/>
            <person name="Klingl A."/>
            <person name="Woyke T."/>
            <person name="Ryan C.M."/>
            <person name="Banfield J.F."/>
        </authorList>
    </citation>
    <scope>NUCLEOTIDE SEQUENCE [LARGE SCALE GENOMIC DNA]</scope>
</reference>
<dbReference type="InterPro" id="IPR036583">
    <property type="entry name" value="23S_rRNA_IVS_sf"/>
</dbReference>
<organism evidence="1 2">
    <name type="scientific">Candidatus Woesebacteria bacterium CG06_land_8_20_14_3_00_39_27</name>
    <dbReference type="NCBI Taxonomy" id="1975057"/>
    <lineage>
        <taxon>Bacteria</taxon>
        <taxon>Candidatus Woeseibacteriota</taxon>
    </lineage>
</organism>
<dbReference type="Proteomes" id="UP000230972">
    <property type="component" value="Unassembled WGS sequence"/>
</dbReference>
<dbReference type="NCBIfam" id="TIGR04258">
    <property type="entry name" value="4helix_suffix"/>
    <property type="match status" value="1"/>
</dbReference>
<comment type="caution">
    <text evidence="1">The sequence shown here is derived from an EMBL/GenBank/DDBJ whole genome shotgun (WGS) entry which is preliminary data.</text>
</comment>